<evidence type="ECO:0000259" key="2">
    <source>
        <dbReference type="Pfam" id="PF03190"/>
    </source>
</evidence>
<dbReference type="CDD" id="cd02955">
    <property type="entry name" value="SSP411"/>
    <property type="match status" value="1"/>
</dbReference>
<evidence type="ECO:0000256" key="1">
    <source>
        <dbReference type="SAM" id="MobiDB-lite"/>
    </source>
</evidence>
<feature type="region of interest" description="Disordered" evidence="1">
    <location>
        <begin position="1"/>
        <end position="25"/>
    </location>
</feature>
<evidence type="ECO:0000313" key="4">
    <source>
        <dbReference type="Proteomes" id="UP000051242"/>
    </source>
</evidence>
<dbReference type="PANTHER" id="PTHR42899">
    <property type="entry name" value="SPERMATOGENESIS-ASSOCIATED PROTEIN 20"/>
    <property type="match status" value="1"/>
</dbReference>
<dbReference type="InterPro" id="IPR024705">
    <property type="entry name" value="Ssp411"/>
</dbReference>
<reference evidence="3 4" key="1">
    <citation type="submission" date="2015-10" db="EMBL/GenBank/DDBJ databases">
        <title>Metagenome-Assembled Genomes uncover a global brackish microbiome.</title>
        <authorList>
            <person name="Hugerth L.W."/>
            <person name="Larsson J."/>
            <person name="Alneberg J."/>
            <person name="Lindh M.V."/>
            <person name="Legrand C."/>
            <person name="Pinhassi J."/>
            <person name="Andersson A.F."/>
        </authorList>
    </citation>
    <scope>NUCLEOTIDE SEQUENCE [LARGE SCALE GENOMIC DNA]</scope>
    <source>
        <strain evidence="3">BACL22 MAG-120619-bin3</strain>
    </source>
</reference>
<evidence type="ECO:0000313" key="3">
    <source>
        <dbReference type="EMBL" id="KRO82645.1"/>
    </source>
</evidence>
<accession>A0A0R2T5U5</accession>
<dbReference type="InterPro" id="IPR036249">
    <property type="entry name" value="Thioredoxin-like_sf"/>
</dbReference>
<comment type="caution">
    <text evidence="3">The sequence shown here is derived from an EMBL/GenBank/DDBJ whole genome shotgun (WGS) entry which is preliminary data.</text>
</comment>
<dbReference type="SUPFAM" id="SSF52833">
    <property type="entry name" value="Thioredoxin-like"/>
    <property type="match status" value="1"/>
</dbReference>
<dbReference type="Gene3D" id="3.40.30.10">
    <property type="entry name" value="Glutaredoxin"/>
    <property type="match status" value="1"/>
</dbReference>
<dbReference type="AlphaFoldDB" id="A0A0R2T5U5"/>
<organism evidence="3 4">
    <name type="scientific">OM182 bacterium BACL3 MAG-120619-bin3</name>
    <dbReference type="NCBI Taxonomy" id="1655593"/>
    <lineage>
        <taxon>Bacteria</taxon>
        <taxon>Pseudomonadati</taxon>
        <taxon>Pseudomonadota</taxon>
        <taxon>Gammaproteobacteria</taxon>
        <taxon>OMG group</taxon>
        <taxon>OM182 clade</taxon>
    </lineage>
</organism>
<gene>
    <name evidence="3" type="ORF">ABR85_06075</name>
</gene>
<dbReference type="Proteomes" id="UP000051242">
    <property type="component" value="Unassembled WGS sequence"/>
</dbReference>
<protein>
    <recommendedName>
        <fullName evidence="2">Spermatogenesis-associated protein 20-like TRX domain-containing protein</fullName>
    </recommendedName>
</protein>
<feature type="domain" description="Spermatogenesis-associated protein 20-like TRX" evidence="2">
    <location>
        <begin position="38"/>
        <end position="190"/>
    </location>
</feature>
<dbReference type="InterPro" id="IPR004879">
    <property type="entry name" value="Ssp411-like_TRX"/>
</dbReference>
<dbReference type="EMBL" id="LICD01000033">
    <property type="protein sequence ID" value="KRO82645.1"/>
    <property type="molecule type" value="Genomic_DNA"/>
</dbReference>
<proteinExistence type="predicted"/>
<dbReference type="PANTHER" id="PTHR42899:SF1">
    <property type="entry name" value="SPERMATOGENESIS-ASSOCIATED PROTEIN 20"/>
    <property type="match status" value="1"/>
</dbReference>
<dbReference type="GO" id="GO:0005975">
    <property type="term" value="P:carbohydrate metabolic process"/>
    <property type="evidence" value="ECO:0007669"/>
    <property type="project" value="InterPro"/>
</dbReference>
<sequence length="794" mass="88141">MNSEQIEKRLREVEESKHGSYDKRTEHLDESGRGVFINRLIEEDSPYLLQHAHNPVNWYAWGDEAFAAAQATGKPIFLSIGYSTCHWCHVMEVESFDNSEVAAVLNEHFISIKMDREQYPDIDEVYMTGVQLMTGQGGWPMSNLLLPTGEPFFGATYFPAAQFIALLQQVVIAWDSKREELEASARQMQQGIGKILGDKQAVQELDADLRANTLQALFQREDRERGGLAGAPKFPQEPLLLFLLDQAAREQDPHALSFVDRALEGMGRGGIYDQVGGGFARYSVDEEWLVPHFEKMLYNQSQLGLVYLQAYRLTHKPFFLRVLTQTLDYVLRDMQRPSGGFYSATDADSEGEEGVFFTWSLAELRDALDAEEFELVRRLYGPDELGNFEGSNILELSRSLEVSARETGDTDFYSTLDQILEKLYLAREQRIHPLRDDKLIVAWSGSMINTLAQAGARLSEPRWTAAALRAAEIICRENIQASGKLRRIALNGAVSINGQLEDYANLIEGLVALFDAQQSAGDREVSAANAGLGQQLGKESDKNASSWLVRAQALTDTMIDEFWDPNQGGFFLSPREQVGPRLTRSKSASDGATLSPIATALRCLLLLDKRRALLPEQPAAGGVKHDYAALYRRGFNAVSGQLNEHPLSHSSLLRVQAEHEKGPLDGRVYLDGGLASIELIPSSPEAGKIDTAQTERKHVLLALRIADGWHVAANETEGGSLPLRIEASEESAWALEPVARTSENDYRGAQLLDLTLTLKPSHKLSLDQAGKLNVTVQLCSESQCLLAHEISLLV</sequence>
<dbReference type="Pfam" id="PF03190">
    <property type="entry name" value="Thioredox_DsbH"/>
    <property type="match status" value="1"/>
</dbReference>
<dbReference type="SUPFAM" id="SSF48208">
    <property type="entry name" value="Six-hairpin glycosidases"/>
    <property type="match status" value="1"/>
</dbReference>
<name>A0A0R2T5U5_9GAMM</name>
<dbReference type="InterPro" id="IPR008928">
    <property type="entry name" value="6-hairpin_glycosidase_sf"/>
</dbReference>